<dbReference type="InterPro" id="IPR001296">
    <property type="entry name" value="Glyco_trans_1"/>
</dbReference>
<dbReference type="PANTHER" id="PTHR12526:SF638">
    <property type="entry name" value="SPORE COAT PROTEIN SA"/>
    <property type="match status" value="1"/>
</dbReference>
<dbReference type="AlphaFoldDB" id="A0A2V3A5R8"/>
<evidence type="ECO:0000313" key="3">
    <source>
        <dbReference type="EMBL" id="PWW31908.1"/>
    </source>
</evidence>
<feature type="domain" description="Glycosyl transferase family 1" evidence="1">
    <location>
        <begin position="182"/>
        <end position="345"/>
    </location>
</feature>
<dbReference type="SUPFAM" id="SSF53756">
    <property type="entry name" value="UDP-Glycosyltransferase/glycogen phosphorylase"/>
    <property type="match status" value="1"/>
</dbReference>
<dbReference type="Gene3D" id="3.40.50.2000">
    <property type="entry name" value="Glycogen Phosphorylase B"/>
    <property type="match status" value="2"/>
</dbReference>
<protein>
    <submittedName>
        <fullName evidence="3">Glycosyltransferase involved in cell wall biosynthesis</fullName>
    </submittedName>
</protein>
<dbReference type="OrthoDB" id="9815550at2"/>
<proteinExistence type="predicted"/>
<organism evidence="3 4">
    <name type="scientific">Cytobacillus oceanisediminis</name>
    <dbReference type="NCBI Taxonomy" id="665099"/>
    <lineage>
        <taxon>Bacteria</taxon>
        <taxon>Bacillati</taxon>
        <taxon>Bacillota</taxon>
        <taxon>Bacilli</taxon>
        <taxon>Bacillales</taxon>
        <taxon>Bacillaceae</taxon>
        <taxon>Cytobacillus</taxon>
    </lineage>
</organism>
<name>A0A2V3A5R8_9BACI</name>
<feature type="domain" description="Glycosyltransferase subfamily 4-like N-terminal" evidence="2">
    <location>
        <begin position="15"/>
        <end position="173"/>
    </location>
</feature>
<keyword evidence="3" id="KW-0808">Transferase</keyword>
<sequence length="371" mass="41372">MKILITSITYPGMIGVSTYIKQLIKGLKDKGHHVDLFSHNPFLQKRGMKNKNTNTITQIANYQAAAARLPLGNYDLIHSQGIIPTLAISRIKPKHIPLVISLHGALAFNQLFNGVNKRNTPLWKQSLRVESSAVSASDICIVGSQWLKNILLNEYKVPQSQQFAIVPYGMNIEEFSQKMQMPASIPKPANKYVLSCTARLVPLKGHRYLLNSLVKLKLHRKDWVCWMIGEGPLRKQLEQQAARLGLRGFVKFLGNQTNVASLLKSTDLFVFPSVYENFPYAVMEAQSAGIPLVVTNVGGIPEMVTHGQTGLVSPLKNSDSLFQNIKILLENAQLRESLAINAKNWAMVNLSIDTMINNTVAVYNKAIEMKK</sequence>
<dbReference type="PANTHER" id="PTHR12526">
    <property type="entry name" value="GLYCOSYLTRANSFERASE"/>
    <property type="match status" value="1"/>
</dbReference>
<dbReference type="Pfam" id="PF13439">
    <property type="entry name" value="Glyco_transf_4"/>
    <property type="match status" value="1"/>
</dbReference>
<dbReference type="RefSeq" id="WP_110062891.1">
    <property type="nucleotide sequence ID" value="NZ_QGTW01000001.1"/>
</dbReference>
<dbReference type="InterPro" id="IPR028098">
    <property type="entry name" value="Glyco_trans_4-like_N"/>
</dbReference>
<dbReference type="GO" id="GO:0016757">
    <property type="term" value="F:glycosyltransferase activity"/>
    <property type="evidence" value="ECO:0007669"/>
    <property type="project" value="InterPro"/>
</dbReference>
<evidence type="ECO:0000259" key="2">
    <source>
        <dbReference type="Pfam" id="PF13439"/>
    </source>
</evidence>
<reference evidence="3 4" key="1">
    <citation type="submission" date="2018-05" db="EMBL/GenBank/DDBJ databases">
        <title>Freshwater and sediment microbial communities from various areas in North America, analyzing microbe dynamics in response to fracking.</title>
        <authorList>
            <person name="Lamendella R."/>
        </authorList>
    </citation>
    <scope>NUCLEOTIDE SEQUENCE [LARGE SCALE GENOMIC DNA]</scope>
    <source>
        <strain evidence="3 4">15_TX</strain>
    </source>
</reference>
<gene>
    <name evidence="3" type="ORF">DFO73_101166</name>
</gene>
<comment type="caution">
    <text evidence="3">The sequence shown here is derived from an EMBL/GenBank/DDBJ whole genome shotgun (WGS) entry which is preliminary data.</text>
</comment>
<evidence type="ECO:0000313" key="4">
    <source>
        <dbReference type="Proteomes" id="UP000247150"/>
    </source>
</evidence>
<dbReference type="Proteomes" id="UP000247150">
    <property type="component" value="Unassembled WGS sequence"/>
</dbReference>
<dbReference type="Pfam" id="PF00534">
    <property type="entry name" value="Glycos_transf_1"/>
    <property type="match status" value="1"/>
</dbReference>
<dbReference type="EMBL" id="QGTW01000001">
    <property type="protein sequence ID" value="PWW31908.1"/>
    <property type="molecule type" value="Genomic_DNA"/>
</dbReference>
<evidence type="ECO:0000259" key="1">
    <source>
        <dbReference type="Pfam" id="PF00534"/>
    </source>
</evidence>
<dbReference type="CDD" id="cd03801">
    <property type="entry name" value="GT4_PimA-like"/>
    <property type="match status" value="1"/>
</dbReference>
<accession>A0A2V3A5R8</accession>